<proteinExistence type="predicted"/>
<evidence type="ECO:0000313" key="3">
    <source>
        <dbReference type="RefSeq" id="XP_014674170.1"/>
    </source>
</evidence>
<name>A0ABM1EPP9_PRICU</name>
<dbReference type="GeneID" id="106814370"/>
<dbReference type="Gene3D" id="3.40.630.90">
    <property type="match status" value="1"/>
</dbReference>
<evidence type="ECO:0000259" key="1">
    <source>
        <dbReference type="Pfam" id="PF18014"/>
    </source>
</evidence>
<evidence type="ECO:0000313" key="2">
    <source>
        <dbReference type="Proteomes" id="UP000695022"/>
    </source>
</evidence>
<organism evidence="2 3">
    <name type="scientific">Priapulus caudatus</name>
    <name type="common">Priapulid worm</name>
    <dbReference type="NCBI Taxonomy" id="37621"/>
    <lineage>
        <taxon>Eukaryota</taxon>
        <taxon>Metazoa</taxon>
        <taxon>Ecdysozoa</taxon>
        <taxon>Scalidophora</taxon>
        <taxon>Priapulida</taxon>
        <taxon>Priapulimorpha</taxon>
        <taxon>Priapulimorphida</taxon>
        <taxon>Priapulidae</taxon>
        <taxon>Priapulus</taxon>
    </lineage>
</organism>
<protein>
    <submittedName>
        <fullName evidence="3">Uncharacterized protein LOC106814370</fullName>
    </submittedName>
</protein>
<keyword evidence="2" id="KW-1185">Reference proteome</keyword>
<gene>
    <name evidence="3" type="primary">LOC106814370</name>
</gene>
<dbReference type="PANTHER" id="PTHR47237">
    <property type="entry name" value="SLL0310 PROTEIN"/>
    <property type="match status" value="1"/>
</dbReference>
<dbReference type="InterPro" id="IPR052729">
    <property type="entry name" value="Acyl/Acetyltrans_Enzymes"/>
</dbReference>
<dbReference type="InterPro" id="IPR041496">
    <property type="entry name" value="YitH/HolE_GNAT"/>
</dbReference>
<sequence>MLGKVLFLRVSPLNAEKCIIIEKGQLAHPTIERELYGFIVESFITTTRRYTVDHAKLAASLKLEDNANIIVMPYSDEMLQAVLDYDRTIAGHDRGDYLRPYIQAYKKLTFVATDAEGKITGFAIANNMVGNINYSICPLYGDMEQVQSDLMRQVLMALPDASEISIYTPDDNIQATRMLEALGTRTDLLTKRLYTKHEVKLPLEKVASVLNLGVFVI</sequence>
<accession>A0ABM1EPP9</accession>
<dbReference type="Proteomes" id="UP000695022">
    <property type="component" value="Unplaced"/>
</dbReference>
<dbReference type="RefSeq" id="XP_014674170.1">
    <property type="nucleotide sequence ID" value="XM_014818684.1"/>
</dbReference>
<dbReference type="Pfam" id="PF18014">
    <property type="entry name" value="Acetyltransf_18"/>
    <property type="match status" value="1"/>
</dbReference>
<reference evidence="3" key="1">
    <citation type="submission" date="2025-08" db="UniProtKB">
        <authorList>
            <consortium name="RefSeq"/>
        </authorList>
    </citation>
    <scope>IDENTIFICATION</scope>
</reference>
<dbReference type="PANTHER" id="PTHR47237:SF1">
    <property type="entry name" value="SLL0310 PROTEIN"/>
    <property type="match status" value="1"/>
</dbReference>
<feature type="domain" description="YitH/HolE acetyltransferase (GNAT)" evidence="1">
    <location>
        <begin position="82"/>
        <end position="195"/>
    </location>
</feature>